<dbReference type="PANTHER" id="PTHR46159">
    <property type="entry name" value="PROTEIN TESMIN/TSO1-LIKE CXC 2"/>
    <property type="match status" value="1"/>
</dbReference>
<evidence type="ECO:0000256" key="1">
    <source>
        <dbReference type="ARBA" id="ARBA00004123"/>
    </source>
</evidence>
<feature type="compositionally biased region" description="Polar residues" evidence="4">
    <location>
        <begin position="458"/>
        <end position="467"/>
    </location>
</feature>
<organism evidence="6 7">
    <name type="scientific">Senna tora</name>
    <dbReference type="NCBI Taxonomy" id="362788"/>
    <lineage>
        <taxon>Eukaryota</taxon>
        <taxon>Viridiplantae</taxon>
        <taxon>Streptophyta</taxon>
        <taxon>Embryophyta</taxon>
        <taxon>Tracheophyta</taxon>
        <taxon>Spermatophyta</taxon>
        <taxon>Magnoliopsida</taxon>
        <taxon>eudicotyledons</taxon>
        <taxon>Gunneridae</taxon>
        <taxon>Pentapetalae</taxon>
        <taxon>rosids</taxon>
        <taxon>fabids</taxon>
        <taxon>Fabales</taxon>
        <taxon>Fabaceae</taxon>
        <taxon>Caesalpinioideae</taxon>
        <taxon>Cassia clade</taxon>
        <taxon>Senna</taxon>
    </lineage>
</organism>
<evidence type="ECO:0000256" key="4">
    <source>
        <dbReference type="SAM" id="MobiDB-lite"/>
    </source>
</evidence>
<comment type="caution">
    <text evidence="6">The sequence shown here is derived from an EMBL/GenBank/DDBJ whole genome shotgun (WGS) entry which is preliminary data.</text>
</comment>
<dbReference type="InterPro" id="IPR044522">
    <property type="entry name" value="TSO1-like"/>
</dbReference>
<accession>A0A834WBJ2</accession>
<dbReference type="AlphaFoldDB" id="A0A834WBJ2"/>
<evidence type="ECO:0000256" key="2">
    <source>
        <dbReference type="ARBA" id="ARBA00007267"/>
    </source>
</evidence>
<dbReference type="GO" id="GO:0005634">
    <property type="term" value="C:nucleus"/>
    <property type="evidence" value="ECO:0007669"/>
    <property type="project" value="UniProtKB-SubCell"/>
</dbReference>
<dbReference type="InterPro" id="IPR033467">
    <property type="entry name" value="Tesmin/TSO1-like_CXC"/>
</dbReference>
<dbReference type="Pfam" id="PF03638">
    <property type="entry name" value="TCR"/>
    <property type="match status" value="1"/>
</dbReference>
<name>A0A834WBJ2_9FABA</name>
<dbReference type="PROSITE" id="PS51634">
    <property type="entry name" value="CRC"/>
    <property type="match status" value="1"/>
</dbReference>
<dbReference type="PANTHER" id="PTHR46159:SF6">
    <property type="entry name" value="OS12G0605300 PROTEIN"/>
    <property type="match status" value="1"/>
</dbReference>
<keyword evidence="3" id="KW-0539">Nucleus</keyword>
<proteinExistence type="inferred from homology"/>
<dbReference type="SMART" id="SM01114">
    <property type="entry name" value="CXC"/>
    <property type="match status" value="1"/>
</dbReference>
<evidence type="ECO:0000313" key="7">
    <source>
        <dbReference type="Proteomes" id="UP000634136"/>
    </source>
</evidence>
<sequence length="467" mass="52130">MDMDFLQEPDEDSFEKSDLFATPASDFLPQIQNDYSASLNVFSSPFIHSQRSDIPPIIDHNGVTTITTTPIADSDHSTTLGSDHSSMENDAHLDSALFNVDEFLVDYQPLNSQEPQRTNPQMENDEEGATQNEVFGEPLARHPSACEACYLEQRRPRNCCTSIYMPRPQTTNITDALQFNQPTTNQNKRTRQTTTSTNINGHDSAHQICRCARTACLKLYCDCFTAGIYCSDECGCIGCRNKPEYGVVVMETKEKIASHNPLAFVSKIGNVGCSNICRCEGCENSYGVRLNSSIETLTNQRHAFHHQRTPTSLIQDQGQRYVQSPQVERVLETSVIPEGNGSRFRNVNNNYNMGIVNNNEASVIRNSGLLSASNLPMPHRSGLGSGISNYGIAQNPFYDTELENISRWIRQKIFRVEEIEKRKRGFDHANANANAFLNTSFRPNAASNNGHNNDHQDSTTPTPNLDS</sequence>
<evidence type="ECO:0000259" key="5">
    <source>
        <dbReference type="PROSITE" id="PS51634"/>
    </source>
</evidence>
<comment type="subcellular location">
    <subcellularLocation>
        <location evidence="1">Nucleus</location>
    </subcellularLocation>
</comment>
<reference evidence="6" key="1">
    <citation type="submission" date="2020-09" db="EMBL/GenBank/DDBJ databases">
        <title>Genome-Enabled Discovery of Anthraquinone Biosynthesis in Senna tora.</title>
        <authorList>
            <person name="Kang S.-H."/>
            <person name="Pandey R.P."/>
            <person name="Lee C.-M."/>
            <person name="Sim J.-S."/>
            <person name="Jeong J.-T."/>
            <person name="Choi B.-S."/>
            <person name="Jung M."/>
            <person name="Ginzburg D."/>
            <person name="Zhao K."/>
            <person name="Won S.Y."/>
            <person name="Oh T.-J."/>
            <person name="Yu Y."/>
            <person name="Kim N.-H."/>
            <person name="Lee O.R."/>
            <person name="Lee T.-H."/>
            <person name="Bashyal P."/>
            <person name="Kim T.-S."/>
            <person name="Lee W.-H."/>
            <person name="Kawkins C."/>
            <person name="Kim C.-K."/>
            <person name="Kim J.S."/>
            <person name="Ahn B.O."/>
            <person name="Rhee S.Y."/>
            <person name="Sohng J.K."/>
        </authorList>
    </citation>
    <scope>NUCLEOTIDE SEQUENCE</scope>
    <source>
        <tissue evidence="6">Leaf</tissue>
    </source>
</reference>
<protein>
    <submittedName>
        <fullName evidence="6">Protein tesmin/TSO1-like CXC 2</fullName>
    </submittedName>
</protein>
<dbReference type="OrthoDB" id="6283463at2759"/>
<feature type="compositionally biased region" description="Polar residues" evidence="4">
    <location>
        <begin position="440"/>
        <end position="451"/>
    </location>
</feature>
<evidence type="ECO:0000313" key="6">
    <source>
        <dbReference type="EMBL" id="KAF7817235.1"/>
    </source>
</evidence>
<keyword evidence="7" id="KW-1185">Reference proteome</keyword>
<gene>
    <name evidence="6" type="ORF">G2W53_031204</name>
</gene>
<evidence type="ECO:0000256" key="3">
    <source>
        <dbReference type="ARBA" id="ARBA00023242"/>
    </source>
</evidence>
<feature type="domain" description="CRC" evidence="5">
    <location>
        <begin position="205"/>
        <end position="312"/>
    </location>
</feature>
<dbReference type="GO" id="GO:0003700">
    <property type="term" value="F:DNA-binding transcription factor activity"/>
    <property type="evidence" value="ECO:0007669"/>
    <property type="project" value="InterPro"/>
</dbReference>
<dbReference type="InterPro" id="IPR005172">
    <property type="entry name" value="CRC"/>
</dbReference>
<dbReference type="EMBL" id="JAAIUW010000009">
    <property type="protein sequence ID" value="KAF7817235.1"/>
    <property type="molecule type" value="Genomic_DNA"/>
</dbReference>
<comment type="similarity">
    <text evidence="2">Belongs to the lin-54 family.</text>
</comment>
<feature type="region of interest" description="Disordered" evidence="4">
    <location>
        <begin position="440"/>
        <end position="467"/>
    </location>
</feature>
<dbReference type="Proteomes" id="UP000634136">
    <property type="component" value="Unassembled WGS sequence"/>
</dbReference>